<keyword evidence="4" id="KW-1185">Reference proteome</keyword>
<proteinExistence type="predicted"/>
<feature type="transmembrane region" description="Helical" evidence="2">
    <location>
        <begin position="157"/>
        <end position="179"/>
    </location>
</feature>
<comment type="caution">
    <text evidence="3">The sequence shown here is derived from an EMBL/GenBank/DDBJ whole genome shotgun (WGS) entry which is preliminary data.</text>
</comment>
<protein>
    <submittedName>
        <fullName evidence="3">Uncharacterized protein</fullName>
    </submittedName>
</protein>
<evidence type="ECO:0000313" key="3">
    <source>
        <dbReference type="EMBL" id="CAG8961064.1"/>
    </source>
</evidence>
<feature type="transmembrane region" description="Helical" evidence="2">
    <location>
        <begin position="245"/>
        <end position="266"/>
    </location>
</feature>
<gene>
    <name evidence="3" type="ORF">HYFRA_00002606</name>
</gene>
<feature type="transmembrane region" description="Helical" evidence="2">
    <location>
        <begin position="37"/>
        <end position="57"/>
    </location>
</feature>
<dbReference type="OrthoDB" id="2896006at2759"/>
<accession>A0A9N9L7T9</accession>
<name>A0A9N9L7T9_9HELO</name>
<feature type="transmembrane region" description="Helical" evidence="2">
    <location>
        <begin position="200"/>
        <end position="225"/>
    </location>
</feature>
<feature type="compositionally biased region" description="Basic and acidic residues" evidence="1">
    <location>
        <begin position="89"/>
        <end position="98"/>
    </location>
</feature>
<keyword evidence="2" id="KW-0812">Transmembrane</keyword>
<feature type="region of interest" description="Disordered" evidence="1">
    <location>
        <begin position="79"/>
        <end position="98"/>
    </location>
</feature>
<evidence type="ECO:0000313" key="4">
    <source>
        <dbReference type="Proteomes" id="UP000696280"/>
    </source>
</evidence>
<reference evidence="3" key="1">
    <citation type="submission" date="2021-07" db="EMBL/GenBank/DDBJ databases">
        <authorList>
            <person name="Durling M."/>
        </authorList>
    </citation>
    <scope>NUCLEOTIDE SEQUENCE</scope>
</reference>
<organism evidence="3 4">
    <name type="scientific">Hymenoscyphus fraxineus</name>
    <dbReference type="NCBI Taxonomy" id="746836"/>
    <lineage>
        <taxon>Eukaryota</taxon>
        <taxon>Fungi</taxon>
        <taxon>Dikarya</taxon>
        <taxon>Ascomycota</taxon>
        <taxon>Pezizomycotina</taxon>
        <taxon>Leotiomycetes</taxon>
        <taxon>Helotiales</taxon>
        <taxon>Helotiaceae</taxon>
        <taxon>Hymenoscyphus</taxon>
    </lineage>
</organism>
<evidence type="ECO:0000256" key="2">
    <source>
        <dbReference type="SAM" id="Phobius"/>
    </source>
</evidence>
<dbReference type="EMBL" id="CAJVRL010000103">
    <property type="protein sequence ID" value="CAG8961064.1"/>
    <property type="molecule type" value="Genomic_DNA"/>
</dbReference>
<dbReference type="Proteomes" id="UP000696280">
    <property type="component" value="Unassembled WGS sequence"/>
</dbReference>
<keyword evidence="2" id="KW-1133">Transmembrane helix</keyword>
<feature type="transmembrane region" description="Helical" evidence="2">
    <location>
        <begin position="333"/>
        <end position="356"/>
    </location>
</feature>
<dbReference type="AlphaFoldDB" id="A0A9N9L7T9"/>
<evidence type="ECO:0000256" key="1">
    <source>
        <dbReference type="SAM" id="MobiDB-lite"/>
    </source>
</evidence>
<sequence length="374" mass="40951">MASTLTGSLMKRGMEVATYARNGGEADGGEKQYELPLWGLFMLGATMMVAFIGMSMVEYTFGRIIPTLVMIESPPETISFEPVPTEDSDAPKKNPELEAETVKPKPITSSFRTTLQVLDSKGGFRARFRGVWVFFVSQIAFNFIVHTLLSLSSVFRFVGPIIASVALAQLSLAWTLIVISEPSPKTWFRRLPAKSTWKKVAIPTAVLAITQQLALQLPFFLAVGLGLTEHDPRQLANVGSRKTGMMLLSCLAVFASGLLVAFFLVIPANVTLVRVQASLLSDAEETIVPFDRSFNGKVIPEIVGGTGVIGMLDAWKTFDWSARVRLLKAYVKVLFLQIALYAVLILAIFAQLFIIMGRDIQRLAPPEGGHPALI</sequence>
<feature type="transmembrane region" description="Helical" evidence="2">
    <location>
        <begin position="131"/>
        <end position="151"/>
    </location>
</feature>
<keyword evidence="2" id="KW-0472">Membrane</keyword>